<feature type="domain" description="Methyltransferase type 11" evidence="1">
    <location>
        <begin position="43"/>
        <end position="132"/>
    </location>
</feature>
<comment type="caution">
    <text evidence="2">The sequence shown here is derived from an EMBL/GenBank/DDBJ whole genome shotgun (WGS) entry which is preliminary data.</text>
</comment>
<dbReference type="GO" id="GO:0008757">
    <property type="term" value="F:S-adenosylmethionine-dependent methyltransferase activity"/>
    <property type="evidence" value="ECO:0007669"/>
    <property type="project" value="InterPro"/>
</dbReference>
<sequence>MGETQSKKDNWNANLYDTKHSFVSKYGDNLIELLAPKQGEKILDLGCGTGDLAKKLYDNGVDVKGVDKSKNMVTQAMSKYPNISFIVQDAITLEYDNEFDAVFSNAALHWIKPPKQALQCIYKSLKQDGRFVAEFGGNGNVQTITDEIIHQVKKEGIGYKIEQFPWYYPSIGEYSSLMEEVGFRVIFAGHYDRPTQLHGENGLMNWIEMFGSHMFEGIAEDRKDYIMKKVENSLKEILYKDGNWIADYKRIRVIGIKE</sequence>
<accession>A0A177KU36</accession>
<dbReference type="CDD" id="cd02440">
    <property type="entry name" value="AdoMet_MTases"/>
    <property type="match status" value="1"/>
</dbReference>
<keyword evidence="2" id="KW-0489">Methyltransferase</keyword>
<evidence type="ECO:0000259" key="1">
    <source>
        <dbReference type="Pfam" id="PF08241"/>
    </source>
</evidence>
<dbReference type="SUPFAM" id="SSF53335">
    <property type="entry name" value="S-adenosyl-L-methionine-dependent methyltransferases"/>
    <property type="match status" value="1"/>
</dbReference>
<dbReference type="EMBL" id="LQWZ01000021">
    <property type="protein sequence ID" value="OAH56647.1"/>
    <property type="molecule type" value="Genomic_DNA"/>
</dbReference>
<reference evidence="2 3" key="1">
    <citation type="submission" date="2016-01" db="EMBL/GenBank/DDBJ databases">
        <title>Investigation of taxonomic status of Bacillus aminovorans.</title>
        <authorList>
            <person name="Verma A."/>
            <person name="Pal Y."/>
            <person name="Krishnamurthi S."/>
        </authorList>
    </citation>
    <scope>NUCLEOTIDE SEQUENCE [LARGE SCALE GENOMIC DNA]</scope>
    <source>
        <strain evidence="2 3">DSM 4337</strain>
    </source>
</reference>
<proteinExistence type="predicted"/>
<dbReference type="PANTHER" id="PTHR43861:SF1">
    <property type="entry name" value="TRANS-ACONITATE 2-METHYLTRANSFERASE"/>
    <property type="match status" value="1"/>
</dbReference>
<dbReference type="Pfam" id="PF08241">
    <property type="entry name" value="Methyltransf_11"/>
    <property type="match status" value="1"/>
</dbReference>
<evidence type="ECO:0000313" key="3">
    <source>
        <dbReference type="Proteomes" id="UP000077271"/>
    </source>
</evidence>
<evidence type="ECO:0000313" key="2">
    <source>
        <dbReference type="EMBL" id="OAH56647.1"/>
    </source>
</evidence>
<dbReference type="InterPro" id="IPR029063">
    <property type="entry name" value="SAM-dependent_MTases_sf"/>
</dbReference>
<dbReference type="PANTHER" id="PTHR43861">
    <property type="entry name" value="TRANS-ACONITATE 2-METHYLTRANSFERASE-RELATED"/>
    <property type="match status" value="1"/>
</dbReference>
<dbReference type="Gene3D" id="3.40.50.150">
    <property type="entry name" value="Vaccinia Virus protein VP39"/>
    <property type="match status" value="1"/>
</dbReference>
<keyword evidence="2" id="KW-0808">Transferase</keyword>
<name>A0A177KU36_9BACI</name>
<organism evidence="2 3">
    <name type="scientific">Domibacillus aminovorans</name>
    <dbReference type="NCBI Taxonomy" id="29332"/>
    <lineage>
        <taxon>Bacteria</taxon>
        <taxon>Bacillati</taxon>
        <taxon>Bacillota</taxon>
        <taxon>Bacilli</taxon>
        <taxon>Bacillales</taxon>
        <taxon>Bacillaceae</taxon>
        <taxon>Domibacillus</taxon>
    </lineage>
</organism>
<dbReference type="AlphaFoldDB" id="A0A177KU36"/>
<dbReference type="Proteomes" id="UP000077271">
    <property type="component" value="Unassembled WGS sequence"/>
</dbReference>
<dbReference type="InterPro" id="IPR013216">
    <property type="entry name" value="Methyltransf_11"/>
</dbReference>
<dbReference type="GO" id="GO:0032259">
    <property type="term" value="P:methylation"/>
    <property type="evidence" value="ECO:0007669"/>
    <property type="project" value="UniProtKB-KW"/>
</dbReference>
<dbReference type="RefSeq" id="WP_018391893.1">
    <property type="nucleotide sequence ID" value="NZ_LQWZ01000021.1"/>
</dbReference>
<gene>
    <name evidence="2" type="ORF">AWH48_19990</name>
</gene>
<protein>
    <submittedName>
        <fullName evidence="2">Methyltransferase type 11</fullName>
    </submittedName>
</protein>
<dbReference type="OrthoDB" id="9760689at2"/>